<feature type="signal peptide" evidence="3">
    <location>
        <begin position="1"/>
        <end position="21"/>
    </location>
</feature>
<dbReference type="Pfam" id="PF13516">
    <property type="entry name" value="LRR_6"/>
    <property type="match status" value="1"/>
</dbReference>
<dbReference type="PANTHER" id="PTHR47566">
    <property type="match status" value="1"/>
</dbReference>
<dbReference type="Proteomes" id="UP000240530">
    <property type="component" value="Unassembled WGS sequence"/>
</dbReference>
<dbReference type="Pfam" id="PF00560">
    <property type="entry name" value="LRR_1"/>
    <property type="match status" value="1"/>
</dbReference>
<dbReference type="InterPro" id="IPR052574">
    <property type="entry name" value="CDIRP"/>
</dbReference>
<feature type="chain" id="PRO_5015718727" description="Leucine-rich repeat domain-containing protein" evidence="3">
    <location>
        <begin position="22"/>
        <end position="173"/>
    </location>
</feature>
<evidence type="ECO:0000313" key="4">
    <source>
        <dbReference type="EMBL" id="PSV11059.1"/>
    </source>
</evidence>
<dbReference type="EMBL" id="PYNS01000008">
    <property type="protein sequence ID" value="PSV11059.1"/>
    <property type="molecule type" value="Genomic_DNA"/>
</dbReference>
<keyword evidence="1" id="KW-0433">Leucine-rich repeat</keyword>
<dbReference type="AlphaFoldDB" id="A0A2T3KVD7"/>
<dbReference type="Gene3D" id="3.80.10.10">
    <property type="entry name" value="Ribonuclease Inhibitor"/>
    <property type="match status" value="1"/>
</dbReference>
<protein>
    <recommendedName>
        <fullName evidence="6">Leucine-rich repeat domain-containing protein</fullName>
    </recommendedName>
</protein>
<evidence type="ECO:0008006" key="6">
    <source>
        <dbReference type="Google" id="ProtNLM"/>
    </source>
</evidence>
<organism evidence="4 5">
    <name type="scientific">Photobacterium leiognathi subsp. mandapamensis</name>
    <name type="common">Photobacterium mandapamensis</name>
    <dbReference type="NCBI Taxonomy" id="48408"/>
    <lineage>
        <taxon>Bacteria</taxon>
        <taxon>Pseudomonadati</taxon>
        <taxon>Pseudomonadota</taxon>
        <taxon>Gammaproteobacteria</taxon>
        <taxon>Vibrionales</taxon>
        <taxon>Vibrionaceae</taxon>
        <taxon>Photobacterium</taxon>
    </lineage>
</organism>
<proteinExistence type="predicted"/>
<evidence type="ECO:0000256" key="2">
    <source>
        <dbReference type="ARBA" id="ARBA00022737"/>
    </source>
</evidence>
<evidence type="ECO:0000256" key="3">
    <source>
        <dbReference type="SAM" id="SignalP"/>
    </source>
</evidence>
<evidence type="ECO:0000256" key="1">
    <source>
        <dbReference type="ARBA" id="ARBA00022614"/>
    </source>
</evidence>
<dbReference type="SUPFAM" id="SSF52075">
    <property type="entry name" value="Outer arm dynein light chain 1"/>
    <property type="match status" value="1"/>
</dbReference>
<sequence>MKKILLSVMAVLGFSTLSGCAQHYANISDIPFVDPNFKRCVILQGKAYSEQITELKCEGQHISQIKELSNFKNLKQLDLSRNQLTKLDVSDNPHLEVLSLEHNLLNKLKVKSNKQLKVLNVSFNRLTDLDVRKNKELTYLNYEGNPLSNVDIHQNPQLVEPFSKIFISNGPSK</sequence>
<dbReference type="PANTHER" id="PTHR47566:SF1">
    <property type="entry name" value="PROTEIN NUD1"/>
    <property type="match status" value="1"/>
</dbReference>
<dbReference type="PROSITE" id="PS51450">
    <property type="entry name" value="LRR"/>
    <property type="match status" value="1"/>
</dbReference>
<keyword evidence="2" id="KW-0677">Repeat</keyword>
<accession>A0A2T3KVD7</accession>
<dbReference type="InterPro" id="IPR001611">
    <property type="entry name" value="Leu-rich_rpt"/>
</dbReference>
<comment type="caution">
    <text evidence="4">The sequence shown here is derived from an EMBL/GenBank/DDBJ whole genome shotgun (WGS) entry which is preliminary data.</text>
</comment>
<reference evidence="4 5" key="1">
    <citation type="submission" date="2018-03" db="EMBL/GenBank/DDBJ databases">
        <title>Whole genome sequencing of Histamine producing bacteria.</title>
        <authorList>
            <person name="Butler K."/>
        </authorList>
    </citation>
    <scope>NUCLEOTIDE SEQUENCE [LARGE SCALE GENOMIC DNA]</scope>
    <source>
        <strain evidence="4 5">Res.4.1</strain>
    </source>
</reference>
<dbReference type="InterPro" id="IPR032675">
    <property type="entry name" value="LRR_dom_sf"/>
</dbReference>
<dbReference type="GO" id="GO:0035591">
    <property type="term" value="F:signaling adaptor activity"/>
    <property type="evidence" value="ECO:0007669"/>
    <property type="project" value="TreeGrafter"/>
</dbReference>
<keyword evidence="3" id="KW-0732">Signal</keyword>
<dbReference type="RefSeq" id="WP_107184953.1">
    <property type="nucleotide sequence ID" value="NZ_CP131589.1"/>
</dbReference>
<dbReference type="PROSITE" id="PS51257">
    <property type="entry name" value="PROKAR_LIPOPROTEIN"/>
    <property type="match status" value="1"/>
</dbReference>
<evidence type="ECO:0000313" key="5">
    <source>
        <dbReference type="Proteomes" id="UP000240530"/>
    </source>
</evidence>
<gene>
    <name evidence="4" type="ORF">C0W93_10020</name>
</gene>
<name>A0A2T3KVD7_PHOLD</name>